<accession>A0A0A9B7R1</accession>
<reference evidence="1" key="2">
    <citation type="journal article" date="2015" name="Data Brief">
        <title>Shoot transcriptome of the giant reed, Arundo donax.</title>
        <authorList>
            <person name="Barrero R.A."/>
            <person name="Guerrero F.D."/>
            <person name="Moolhuijzen P."/>
            <person name="Goolsby J.A."/>
            <person name="Tidwell J."/>
            <person name="Bellgard S.E."/>
            <person name="Bellgard M.I."/>
        </authorList>
    </citation>
    <scope>NUCLEOTIDE SEQUENCE</scope>
    <source>
        <tissue evidence="1">Shoot tissue taken approximately 20 cm above the soil surface</tissue>
    </source>
</reference>
<organism evidence="1">
    <name type="scientific">Arundo donax</name>
    <name type="common">Giant reed</name>
    <name type="synonym">Donax arundinaceus</name>
    <dbReference type="NCBI Taxonomy" id="35708"/>
    <lineage>
        <taxon>Eukaryota</taxon>
        <taxon>Viridiplantae</taxon>
        <taxon>Streptophyta</taxon>
        <taxon>Embryophyta</taxon>
        <taxon>Tracheophyta</taxon>
        <taxon>Spermatophyta</taxon>
        <taxon>Magnoliopsida</taxon>
        <taxon>Liliopsida</taxon>
        <taxon>Poales</taxon>
        <taxon>Poaceae</taxon>
        <taxon>PACMAD clade</taxon>
        <taxon>Arundinoideae</taxon>
        <taxon>Arundineae</taxon>
        <taxon>Arundo</taxon>
    </lineage>
</organism>
<dbReference type="EMBL" id="GBRH01238514">
    <property type="protein sequence ID" value="JAD59381.1"/>
    <property type="molecule type" value="Transcribed_RNA"/>
</dbReference>
<reference evidence="1" key="1">
    <citation type="submission" date="2014-09" db="EMBL/GenBank/DDBJ databases">
        <authorList>
            <person name="Magalhaes I.L.F."/>
            <person name="Oliveira U."/>
            <person name="Santos F.R."/>
            <person name="Vidigal T.H.D.A."/>
            <person name="Brescovit A.D."/>
            <person name="Santos A.J."/>
        </authorList>
    </citation>
    <scope>NUCLEOTIDE SEQUENCE</scope>
    <source>
        <tissue evidence="1">Shoot tissue taken approximately 20 cm above the soil surface</tissue>
    </source>
</reference>
<protein>
    <submittedName>
        <fullName evidence="1">Uncharacterized protein</fullName>
    </submittedName>
</protein>
<sequence length="39" mass="4088">MAWYLGPLLRGVPLLSWVGAVDVSLGSNSGSISPSTSRR</sequence>
<evidence type="ECO:0000313" key="1">
    <source>
        <dbReference type="EMBL" id="JAD59381.1"/>
    </source>
</evidence>
<dbReference type="AlphaFoldDB" id="A0A0A9B7R1"/>
<proteinExistence type="predicted"/>
<name>A0A0A9B7R1_ARUDO</name>